<feature type="domain" description="Beta-hexosaminidase bacterial type N-terminal" evidence="9">
    <location>
        <begin position="28"/>
        <end position="155"/>
    </location>
</feature>
<dbReference type="PANTHER" id="PTHR22600">
    <property type="entry name" value="BETA-HEXOSAMINIDASE"/>
    <property type="match status" value="1"/>
</dbReference>
<dbReference type="PROSITE" id="PS51257">
    <property type="entry name" value="PROKAR_LIPOPROTEIN"/>
    <property type="match status" value="1"/>
</dbReference>
<dbReference type="EC" id="3.2.1.52" evidence="3"/>
<feature type="active site" description="Proton donor" evidence="6">
    <location>
        <position position="338"/>
    </location>
</feature>
<comment type="catalytic activity">
    <reaction evidence="1">
        <text>Hydrolysis of terminal non-reducing N-acetyl-D-hexosamine residues in N-acetyl-beta-D-hexosaminides.</text>
        <dbReference type="EC" id="3.2.1.52"/>
    </reaction>
</comment>
<dbReference type="RefSeq" id="WP_140618700.1">
    <property type="nucleotide sequence ID" value="NZ_VFRQ01000001.1"/>
</dbReference>
<evidence type="ECO:0000256" key="4">
    <source>
        <dbReference type="ARBA" id="ARBA00022801"/>
    </source>
</evidence>
<dbReference type="AlphaFoldDB" id="A0A501WFW1"/>
<evidence type="ECO:0000256" key="7">
    <source>
        <dbReference type="SAM" id="SignalP"/>
    </source>
</evidence>
<comment type="similarity">
    <text evidence="2">Belongs to the glycosyl hydrolase 20 family.</text>
</comment>
<dbReference type="InterPro" id="IPR025705">
    <property type="entry name" value="Beta_hexosaminidase_sua/sub"/>
</dbReference>
<keyword evidence="5" id="KW-0326">Glycosidase</keyword>
<evidence type="ECO:0000256" key="5">
    <source>
        <dbReference type="ARBA" id="ARBA00023295"/>
    </source>
</evidence>
<dbReference type="GO" id="GO:0016020">
    <property type="term" value="C:membrane"/>
    <property type="evidence" value="ECO:0007669"/>
    <property type="project" value="TreeGrafter"/>
</dbReference>
<dbReference type="Proteomes" id="UP000316727">
    <property type="component" value="Unassembled WGS sequence"/>
</dbReference>
<dbReference type="OrthoDB" id="9763537at2"/>
<keyword evidence="7" id="KW-0732">Signal</keyword>
<evidence type="ECO:0000256" key="1">
    <source>
        <dbReference type="ARBA" id="ARBA00001231"/>
    </source>
</evidence>
<dbReference type="SUPFAM" id="SSF55545">
    <property type="entry name" value="beta-N-acetylhexosaminidase-like domain"/>
    <property type="match status" value="1"/>
</dbReference>
<reference evidence="10 11" key="1">
    <citation type="submission" date="2019-06" db="EMBL/GenBank/DDBJ databases">
        <title>A novel bacterium of genus Pontibacter, isolated from marine sediment.</title>
        <authorList>
            <person name="Huang H."/>
            <person name="Mo K."/>
            <person name="Hu Y."/>
        </authorList>
    </citation>
    <scope>NUCLEOTIDE SEQUENCE [LARGE SCALE GENOMIC DNA]</scope>
    <source>
        <strain evidence="10 11">HB172049</strain>
    </source>
</reference>
<feature type="domain" description="Glycoside hydrolase family 20 catalytic" evidence="8">
    <location>
        <begin position="158"/>
        <end position="508"/>
    </location>
</feature>
<name>A0A501WFW1_9BACT</name>
<evidence type="ECO:0000256" key="6">
    <source>
        <dbReference type="PIRSR" id="PIRSR625705-1"/>
    </source>
</evidence>
<evidence type="ECO:0000259" key="8">
    <source>
        <dbReference type="Pfam" id="PF00728"/>
    </source>
</evidence>
<dbReference type="GO" id="GO:0004563">
    <property type="term" value="F:beta-N-acetylhexosaminidase activity"/>
    <property type="evidence" value="ECO:0007669"/>
    <property type="project" value="UniProtKB-EC"/>
</dbReference>
<dbReference type="Gene3D" id="3.30.379.10">
    <property type="entry name" value="Chitobiase/beta-hexosaminidase domain 2-like"/>
    <property type="match status" value="1"/>
</dbReference>
<dbReference type="InterPro" id="IPR015882">
    <property type="entry name" value="HEX_bac_N"/>
</dbReference>
<feature type="chain" id="PRO_5021292235" description="beta-N-acetylhexosaminidase" evidence="7">
    <location>
        <begin position="24"/>
        <end position="553"/>
    </location>
</feature>
<comment type="caution">
    <text evidence="10">The sequence shown here is derived from an EMBL/GenBank/DDBJ whole genome shotgun (WGS) entry which is preliminary data.</text>
</comment>
<dbReference type="InterPro" id="IPR015883">
    <property type="entry name" value="Glyco_hydro_20_cat"/>
</dbReference>
<dbReference type="Pfam" id="PF02838">
    <property type="entry name" value="Glyco_hydro_20b"/>
    <property type="match status" value="1"/>
</dbReference>
<evidence type="ECO:0000313" key="10">
    <source>
        <dbReference type="EMBL" id="TPE46061.1"/>
    </source>
</evidence>
<evidence type="ECO:0000313" key="11">
    <source>
        <dbReference type="Proteomes" id="UP000316727"/>
    </source>
</evidence>
<keyword evidence="4" id="KW-0378">Hydrolase</keyword>
<keyword evidence="11" id="KW-1185">Reference proteome</keyword>
<evidence type="ECO:0000256" key="3">
    <source>
        <dbReference type="ARBA" id="ARBA00012663"/>
    </source>
</evidence>
<organism evidence="10 11">
    <name type="scientific">Pontibacter mangrovi</name>
    <dbReference type="NCBI Taxonomy" id="2589816"/>
    <lineage>
        <taxon>Bacteria</taxon>
        <taxon>Pseudomonadati</taxon>
        <taxon>Bacteroidota</taxon>
        <taxon>Cytophagia</taxon>
        <taxon>Cytophagales</taxon>
        <taxon>Hymenobacteraceae</taxon>
        <taxon>Pontibacter</taxon>
    </lineage>
</organism>
<dbReference type="InterPro" id="IPR029018">
    <property type="entry name" value="Hex-like_dom2"/>
</dbReference>
<dbReference type="Gene3D" id="3.20.20.80">
    <property type="entry name" value="Glycosidases"/>
    <property type="match status" value="1"/>
</dbReference>
<dbReference type="PIRSF" id="PIRSF001093">
    <property type="entry name" value="B-hxosamndse_ab_euk"/>
    <property type="match status" value="1"/>
</dbReference>
<sequence length="553" mass="63431">MKLHPCKLLLVLVLGLTSCLAQGQRANSIIPKPQQVTVLKGQPVKLSAKSIVYYEAPFERQAVYLQDQLKSQTGLQLNISKLSNAKNLPKGIVLKYDTVAANRPEMYVLKSGNGTVTLRAQDKNGIVYGVQTLLQLLPLEQSRTLSVEPVTIKDYPRFAYRGMHLDVSRHIFPLEFIKKYIDYLAFHKFNNFHWHLTDDQGWRIEIKSYPKLNSIGSWRNATLIGHFKDQPARYDSTRYGGFYTQDEIREIIAYADQRGINIIPEIDIPGHSRATIAAYPEFSTKPDTTWNVATTWGMYNRQNNVLAPRPETFKFLKTLFEEVADLFPSPYIHIGGDECSKMWWKASPQAQEFIKSHNLKDEKGLQTYFIEQVSDYLAAKDKKVIGWHEILEGDLDTTAIVMNWADNKTGADAALRGHYVIMTPGKPMYFDHYQSQDPNDSLAIHGYNPVDAVYNFNPMPDELQGKPAARYILGAQANVWTEYMGSPAKVEYMVLPRMTALSEALWSAPEAKNYNDFKRRLEQNLIPRYKFWGANYFHDYSRWTIDSKKAEMQ</sequence>
<gene>
    <name evidence="10" type="ORF">FJM65_01575</name>
</gene>
<dbReference type="InterPro" id="IPR017853">
    <property type="entry name" value="GH"/>
</dbReference>
<accession>A0A501WFW1</accession>
<dbReference type="GO" id="GO:0005975">
    <property type="term" value="P:carbohydrate metabolic process"/>
    <property type="evidence" value="ECO:0007669"/>
    <property type="project" value="InterPro"/>
</dbReference>
<protein>
    <recommendedName>
        <fullName evidence="3">beta-N-acetylhexosaminidase</fullName>
        <ecNumber evidence="3">3.2.1.52</ecNumber>
    </recommendedName>
</protein>
<dbReference type="PRINTS" id="PR00738">
    <property type="entry name" value="GLHYDRLASE20"/>
</dbReference>
<dbReference type="SUPFAM" id="SSF51445">
    <property type="entry name" value="(Trans)glycosidases"/>
    <property type="match status" value="1"/>
</dbReference>
<dbReference type="GO" id="GO:0030203">
    <property type="term" value="P:glycosaminoglycan metabolic process"/>
    <property type="evidence" value="ECO:0007669"/>
    <property type="project" value="TreeGrafter"/>
</dbReference>
<proteinExistence type="inferred from homology"/>
<dbReference type="Pfam" id="PF00728">
    <property type="entry name" value="Glyco_hydro_20"/>
    <property type="match status" value="1"/>
</dbReference>
<evidence type="ECO:0000259" key="9">
    <source>
        <dbReference type="Pfam" id="PF02838"/>
    </source>
</evidence>
<dbReference type="EMBL" id="VFRQ01000001">
    <property type="protein sequence ID" value="TPE46061.1"/>
    <property type="molecule type" value="Genomic_DNA"/>
</dbReference>
<dbReference type="CDD" id="cd06563">
    <property type="entry name" value="GH20_chitobiase-like"/>
    <property type="match status" value="1"/>
</dbReference>
<feature type="signal peptide" evidence="7">
    <location>
        <begin position="1"/>
        <end position="23"/>
    </location>
</feature>
<dbReference type="PANTHER" id="PTHR22600:SF57">
    <property type="entry name" value="BETA-N-ACETYLHEXOSAMINIDASE"/>
    <property type="match status" value="1"/>
</dbReference>
<evidence type="ECO:0000256" key="2">
    <source>
        <dbReference type="ARBA" id="ARBA00006285"/>
    </source>
</evidence>